<evidence type="ECO:0000259" key="2">
    <source>
        <dbReference type="SMART" id="SM00645"/>
    </source>
</evidence>
<dbReference type="CDD" id="cd02619">
    <property type="entry name" value="Peptidase_C1"/>
    <property type="match status" value="1"/>
</dbReference>
<dbReference type="SUPFAM" id="SSF54001">
    <property type="entry name" value="Cysteine proteinases"/>
    <property type="match status" value="1"/>
</dbReference>
<dbReference type="InterPro" id="IPR038765">
    <property type="entry name" value="Papain-like_cys_pep_sf"/>
</dbReference>
<protein>
    <submittedName>
        <fullName evidence="3">C1 family peptidase</fullName>
    </submittedName>
</protein>
<evidence type="ECO:0000256" key="1">
    <source>
        <dbReference type="SAM" id="MobiDB-lite"/>
    </source>
</evidence>
<dbReference type="RefSeq" id="WP_206724835.1">
    <property type="nucleotide sequence ID" value="NZ_CP071090.1"/>
</dbReference>
<evidence type="ECO:0000313" key="4">
    <source>
        <dbReference type="Proteomes" id="UP000662747"/>
    </source>
</evidence>
<organism evidence="3 4">
    <name type="scientific">Pyxidicoccus parkwayensis</name>
    <dbReference type="NCBI Taxonomy" id="2813578"/>
    <lineage>
        <taxon>Bacteria</taxon>
        <taxon>Pseudomonadati</taxon>
        <taxon>Myxococcota</taxon>
        <taxon>Myxococcia</taxon>
        <taxon>Myxococcales</taxon>
        <taxon>Cystobacterineae</taxon>
        <taxon>Myxococcaceae</taxon>
        <taxon>Pyxidicoccus</taxon>
    </lineage>
</organism>
<dbReference type="Gene3D" id="3.90.70.10">
    <property type="entry name" value="Cysteine proteinases"/>
    <property type="match status" value="1"/>
</dbReference>
<proteinExistence type="predicted"/>
<sequence length="467" mass="49172">MRNSLSGYRRLVPLVLLAFSACIETPGPTDISDENDAGVLPDDPGVTRKLGLELATSAQLEKMQMAVAPFVGEELPTRVDLSDKLPPPGDQGNQSSCVGWAVAYALKSYQEKVEEGWSLTGSGGSAEARHVFSPAFIYNQINHGQDRGSLFSDALDLMVQQGAATMADMPYDDRDYGSAPSQAARVAARRFRIETWRRIGVSDLRGIKGQLAAGFPVLIGAKVDQGFMRMGPGSVWNSSAGGYLGGHAMALVGYDDSRRAFKLINSWGRGWGDQGYGWVGYEHFPNVVVEAYVAKDADNGDGPAPSPDGGTEPDAGTGPAPVPPTSTVQVSGVQHNVPCPYPGLPYCMRLSGTLSVGAGAGSQAQVVVHVYWDAGGTKGPLVAGTLPFVDVMGYAATGTSQLPIPGTGLQMTWSADLPYASMQIPRGGYDPFGIYHPYTSLLVGEPAVFVDGFAVAVGGAIPFYVSL</sequence>
<evidence type="ECO:0000313" key="3">
    <source>
        <dbReference type="EMBL" id="QSQ23260.1"/>
    </source>
</evidence>
<dbReference type="InterPro" id="IPR000668">
    <property type="entry name" value="Peptidase_C1A_C"/>
</dbReference>
<dbReference type="SMART" id="SM00645">
    <property type="entry name" value="Pept_C1"/>
    <property type="match status" value="1"/>
</dbReference>
<reference evidence="3 4" key="1">
    <citation type="submission" date="2021-02" db="EMBL/GenBank/DDBJ databases">
        <title>De Novo genome assembly of isolated myxobacteria.</title>
        <authorList>
            <person name="Stevens D.C."/>
        </authorList>
    </citation>
    <scope>NUCLEOTIDE SEQUENCE [LARGE SCALE GENOMIC DNA]</scope>
    <source>
        <strain evidence="4">SCPEA02</strain>
    </source>
</reference>
<dbReference type="InterPro" id="IPR025660">
    <property type="entry name" value="Pept_his_AS"/>
</dbReference>
<feature type="domain" description="Peptidase C1A papain C-terminal" evidence="2">
    <location>
        <begin position="75"/>
        <end position="289"/>
    </location>
</feature>
<accession>A0ABX7P0P6</accession>
<dbReference type="Pfam" id="PF00112">
    <property type="entry name" value="Peptidase_C1"/>
    <property type="match status" value="1"/>
</dbReference>
<dbReference type="PROSITE" id="PS00639">
    <property type="entry name" value="THIOL_PROTEASE_HIS"/>
    <property type="match status" value="1"/>
</dbReference>
<dbReference type="EMBL" id="CP071090">
    <property type="protein sequence ID" value="QSQ23260.1"/>
    <property type="molecule type" value="Genomic_DNA"/>
</dbReference>
<dbReference type="PROSITE" id="PS51257">
    <property type="entry name" value="PROKAR_LIPOPROTEIN"/>
    <property type="match status" value="1"/>
</dbReference>
<feature type="region of interest" description="Disordered" evidence="1">
    <location>
        <begin position="296"/>
        <end position="328"/>
    </location>
</feature>
<name>A0ABX7P0P6_9BACT</name>
<gene>
    <name evidence="3" type="ORF">JY651_50705</name>
</gene>
<keyword evidence="4" id="KW-1185">Reference proteome</keyword>
<dbReference type="Proteomes" id="UP000662747">
    <property type="component" value="Chromosome"/>
</dbReference>